<dbReference type="AlphaFoldDB" id="A0AAE1R172"/>
<name>A0AAE1R172_9SOLA</name>
<evidence type="ECO:0000313" key="2">
    <source>
        <dbReference type="Proteomes" id="UP001291623"/>
    </source>
</evidence>
<protein>
    <submittedName>
        <fullName evidence="1">Uncharacterized protein</fullName>
    </submittedName>
</protein>
<reference evidence="1" key="1">
    <citation type="submission" date="2023-12" db="EMBL/GenBank/DDBJ databases">
        <title>Genome assembly of Anisodus tanguticus.</title>
        <authorList>
            <person name="Wang Y.-J."/>
        </authorList>
    </citation>
    <scope>NUCLEOTIDE SEQUENCE</scope>
    <source>
        <strain evidence="1">KB-2021</strain>
        <tissue evidence="1">Leaf</tissue>
    </source>
</reference>
<sequence length="137" mass="15863">MRKRVSQKKRFFDLVFEASKYVWVLIVPQNYDSKVDCPFSFHKHSQTKRFERIIKKGKLFEFIVDTNTPEVLNGIGISLVMVGAANSDSARTLFFGSTKGEQNRIWEWFFGSITDSRPRPLASTPVDLSCFHPTVRR</sequence>
<accession>A0AAE1R172</accession>
<comment type="caution">
    <text evidence="1">The sequence shown here is derived from an EMBL/GenBank/DDBJ whole genome shotgun (WGS) entry which is preliminary data.</text>
</comment>
<proteinExistence type="predicted"/>
<dbReference type="Proteomes" id="UP001291623">
    <property type="component" value="Unassembled WGS sequence"/>
</dbReference>
<gene>
    <name evidence="1" type="ORF">RND71_038947</name>
</gene>
<keyword evidence="2" id="KW-1185">Reference proteome</keyword>
<organism evidence="1 2">
    <name type="scientific">Anisodus tanguticus</name>
    <dbReference type="NCBI Taxonomy" id="243964"/>
    <lineage>
        <taxon>Eukaryota</taxon>
        <taxon>Viridiplantae</taxon>
        <taxon>Streptophyta</taxon>
        <taxon>Embryophyta</taxon>
        <taxon>Tracheophyta</taxon>
        <taxon>Spermatophyta</taxon>
        <taxon>Magnoliopsida</taxon>
        <taxon>eudicotyledons</taxon>
        <taxon>Gunneridae</taxon>
        <taxon>Pentapetalae</taxon>
        <taxon>asterids</taxon>
        <taxon>lamiids</taxon>
        <taxon>Solanales</taxon>
        <taxon>Solanaceae</taxon>
        <taxon>Solanoideae</taxon>
        <taxon>Hyoscyameae</taxon>
        <taxon>Anisodus</taxon>
    </lineage>
</organism>
<evidence type="ECO:0000313" key="1">
    <source>
        <dbReference type="EMBL" id="KAK4343131.1"/>
    </source>
</evidence>
<dbReference type="EMBL" id="JAVYJV010000021">
    <property type="protein sequence ID" value="KAK4343131.1"/>
    <property type="molecule type" value="Genomic_DNA"/>
</dbReference>